<dbReference type="GO" id="GO:0050829">
    <property type="term" value="P:defense response to Gram-negative bacterium"/>
    <property type="evidence" value="ECO:0007669"/>
    <property type="project" value="TreeGrafter"/>
</dbReference>
<evidence type="ECO:0000256" key="5">
    <source>
        <dbReference type="ARBA" id="ARBA00022801"/>
    </source>
</evidence>
<evidence type="ECO:0000256" key="3">
    <source>
        <dbReference type="ARBA" id="ARBA00022529"/>
    </source>
</evidence>
<evidence type="ECO:0000256" key="4">
    <source>
        <dbReference type="ARBA" id="ARBA00022638"/>
    </source>
</evidence>
<dbReference type="PRINTS" id="PR00135">
    <property type="entry name" value="LYZLACT"/>
</dbReference>
<dbReference type="Gene3D" id="1.10.530.10">
    <property type="match status" value="1"/>
</dbReference>
<evidence type="ECO:0000313" key="10">
    <source>
        <dbReference type="Proteomes" id="UP000694380"/>
    </source>
</evidence>
<dbReference type="PANTHER" id="PTHR11407">
    <property type="entry name" value="LYSOZYME C"/>
    <property type="match status" value="1"/>
</dbReference>
<dbReference type="GO" id="GO:0050830">
    <property type="term" value="P:defense response to Gram-positive bacterium"/>
    <property type="evidence" value="ECO:0007669"/>
    <property type="project" value="TreeGrafter"/>
</dbReference>
<dbReference type="SUPFAM" id="SSF53955">
    <property type="entry name" value="Lysozyme-like"/>
    <property type="match status" value="1"/>
</dbReference>
<dbReference type="Pfam" id="PF00062">
    <property type="entry name" value="Lys"/>
    <property type="match status" value="1"/>
</dbReference>
<comment type="catalytic activity">
    <reaction evidence="1">
        <text>Hydrolysis of (1-&gt;4)-beta-linkages between N-acetylmuramic acid and N-acetyl-D-glucosamine residues in a peptidoglycan and between N-acetyl-D-glucosamine residues in chitodextrins.</text>
        <dbReference type="EC" id="3.2.1.17"/>
    </reaction>
</comment>
<organism evidence="9 10">
    <name type="scientific">Chrysemys picta bellii</name>
    <name type="common">Western painted turtle</name>
    <name type="synonym">Emys bellii</name>
    <dbReference type="NCBI Taxonomy" id="8478"/>
    <lineage>
        <taxon>Eukaryota</taxon>
        <taxon>Metazoa</taxon>
        <taxon>Chordata</taxon>
        <taxon>Craniata</taxon>
        <taxon>Vertebrata</taxon>
        <taxon>Euteleostomi</taxon>
        <taxon>Archelosauria</taxon>
        <taxon>Testudinata</taxon>
        <taxon>Testudines</taxon>
        <taxon>Cryptodira</taxon>
        <taxon>Durocryptodira</taxon>
        <taxon>Testudinoidea</taxon>
        <taxon>Emydidae</taxon>
        <taxon>Chrysemys</taxon>
    </lineage>
</organism>
<sequence length="104" mass="11814">IISSLSGVCTAKYESNFNTGATNYNRGDKSTDYGIFQINSRWWCNDGKTPKAKNACGIRCSGRCNIMFPQTGYWARWTFGLTQYGRSYVLINRKQNCLCILCIK</sequence>
<keyword evidence="6" id="KW-1015">Disulfide bond</keyword>
<reference evidence="9" key="1">
    <citation type="submission" date="2025-08" db="UniProtKB">
        <authorList>
            <consortium name="Ensembl"/>
        </authorList>
    </citation>
    <scope>IDENTIFICATION</scope>
</reference>
<dbReference type="EC" id="3.2.1.17" evidence="2"/>
<dbReference type="PANTHER" id="PTHR11407:SF28">
    <property type="entry name" value="LYSOZYME C"/>
    <property type="match status" value="1"/>
</dbReference>
<evidence type="ECO:0000256" key="2">
    <source>
        <dbReference type="ARBA" id="ARBA00012732"/>
    </source>
</evidence>
<reference evidence="9" key="2">
    <citation type="submission" date="2025-09" db="UniProtKB">
        <authorList>
            <consortium name="Ensembl"/>
        </authorList>
    </citation>
    <scope>IDENTIFICATION</scope>
</reference>
<dbReference type="InterPro" id="IPR023346">
    <property type="entry name" value="Lysozyme-like_dom_sf"/>
</dbReference>
<evidence type="ECO:0000256" key="1">
    <source>
        <dbReference type="ARBA" id="ARBA00000632"/>
    </source>
</evidence>
<accession>A0A8C3HHK3</accession>
<proteinExistence type="inferred from homology"/>
<dbReference type="GeneTree" id="ENSGT00940000153832"/>
<dbReference type="PRINTS" id="PR00137">
    <property type="entry name" value="LYSOZYME"/>
</dbReference>
<evidence type="ECO:0000313" key="9">
    <source>
        <dbReference type="Ensembl" id="ENSCPBP00000018301.1"/>
    </source>
</evidence>
<comment type="similarity">
    <text evidence="8">Belongs to the glycosyl hydrolase 22 family.</text>
</comment>
<dbReference type="PROSITE" id="PS51348">
    <property type="entry name" value="GLYCOSYL_HYDROL_F22_2"/>
    <property type="match status" value="1"/>
</dbReference>
<keyword evidence="4" id="KW-0081">Bacteriolytic enzyme</keyword>
<dbReference type="GO" id="GO:0031640">
    <property type="term" value="P:killing of cells of another organism"/>
    <property type="evidence" value="ECO:0007669"/>
    <property type="project" value="UniProtKB-KW"/>
</dbReference>
<dbReference type="GO" id="GO:0003796">
    <property type="term" value="F:lysozyme activity"/>
    <property type="evidence" value="ECO:0007669"/>
    <property type="project" value="UniProtKB-EC"/>
</dbReference>
<dbReference type="InterPro" id="IPR000974">
    <property type="entry name" value="Glyco_hydro_22_lys"/>
</dbReference>
<evidence type="ECO:0000256" key="7">
    <source>
        <dbReference type="ARBA" id="ARBA00023295"/>
    </source>
</evidence>
<dbReference type="AlphaFoldDB" id="A0A8C3HHK3"/>
<keyword evidence="7" id="KW-0326">Glycosidase</keyword>
<name>A0A8C3HHK3_CHRPI</name>
<keyword evidence="3" id="KW-0929">Antimicrobial</keyword>
<dbReference type="Proteomes" id="UP000694380">
    <property type="component" value="Unplaced"/>
</dbReference>
<evidence type="ECO:0000256" key="6">
    <source>
        <dbReference type="ARBA" id="ARBA00023157"/>
    </source>
</evidence>
<dbReference type="SMART" id="SM00263">
    <property type="entry name" value="LYZ1"/>
    <property type="match status" value="1"/>
</dbReference>
<keyword evidence="5" id="KW-0378">Hydrolase</keyword>
<dbReference type="InterPro" id="IPR001916">
    <property type="entry name" value="Glyco_hydro_22"/>
</dbReference>
<dbReference type="Ensembl" id="ENSCPBT00000021617.1">
    <property type="protein sequence ID" value="ENSCPBP00000018301.1"/>
    <property type="gene ID" value="ENSCPBG00000013352.1"/>
</dbReference>
<keyword evidence="10" id="KW-1185">Reference proteome</keyword>
<protein>
    <recommendedName>
        <fullName evidence="2">lysozyme</fullName>
        <ecNumber evidence="2">3.2.1.17</ecNumber>
    </recommendedName>
</protein>
<evidence type="ECO:0000256" key="8">
    <source>
        <dbReference type="RuleBase" id="RU004440"/>
    </source>
</evidence>